<proteinExistence type="predicted"/>
<comment type="caution">
    <text evidence="1">The sequence shown here is derived from an EMBL/GenBank/DDBJ whole genome shotgun (WGS) entry which is preliminary data.</text>
</comment>
<sequence length="190" mass="20152">MRHRRMRDGPCAHPVVLSFLRSPVRIFTVGASMARVSLSVTQCRSGRARNALGGGEQCACVACHCSGAPNSVLDAMVRHLVEEPDVSETGGGVRMHLVGGPHDGQMVCGASLQDVMPPQGYRMTPWPGGPSGIHWHQELNLACVHGALAADELYAALGAQWRTYLTTRRQQVAAGKGGDARSGCVETVLA</sequence>
<reference evidence="1 2" key="1">
    <citation type="submission" date="2023-12" db="EMBL/GenBank/DDBJ databases">
        <title>Genome sequencing of Xanthomonas floridensis.</title>
        <authorList>
            <person name="Greer S."/>
            <person name="Harrison J."/>
            <person name="Grant M."/>
            <person name="Vicente J."/>
            <person name="Studholme D."/>
        </authorList>
    </citation>
    <scope>NUCLEOTIDE SEQUENCE [LARGE SCALE GENOMIC DNA]</scope>
    <source>
        <strain evidence="1 2">WHRI 8848</strain>
    </source>
</reference>
<accession>A0ABU5PSV3</accession>
<evidence type="ECO:0000313" key="2">
    <source>
        <dbReference type="Proteomes" id="UP001303614"/>
    </source>
</evidence>
<protein>
    <submittedName>
        <fullName evidence="1">Uncharacterized protein</fullName>
    </submittedName>
</protein>
<keyword evidence="2" id="KW-1185">Reference proteome</keyword>
<gene>
    <name evidence="1" type="ORF">VB146_02040</name>
</gene>
<dbReference type="RefSeq" id="WP_239692236.1">
    <property type="nucleotide sequence ID" value="NZ_JAYFSN010000005.1"/>
</dbReference>
<organism evidence="1 2">
    <name type="scientific">Xanthomonas floridensis</name>
    <dbReference type="NCBI Taxonomy" id="1843580"/>
    <lineage>
        <taxon>Bacteria</taxon>
        <taxon>Pseudomonadati</taxon>
        <taxon>Pseudomonadota</taxon>
        <taxon>Gammaproteobacteria</taxon>
        <taxon>Lysobacterales</taxon>
        <taxon>Lysobacteraceae</taxon>
        <taxon>Xanthomonas</taxon>
    </lineage>
</organism>
<dbReference type="EMBL" id="JAYFSO010000002">
    <property type="protein sequence ID" value="MEA5122666.1"/>
    <property type="molecule type" value="Genomic_DNA"/>
</dbReference>
<dbReference type="Proteomes" id="UP001303614">
    <property type="component" value="Unassembled WGS sequence"/>
</dbReference>
<name>A0ABU5PSV3_9XANT</name>
<evidence type="ECO:0000313" key="1">
    <source>
        <dbReference type="EMBL" id="MEA5122666.1"/>
    </source>
</evidence>